<dbReference type="InterPro" id="IPR051310">
    <property type="entry name" value="MCP_chemotaxis"/>
</dbReference>
<dbReference type="PANTHER" id="PTHR43531:SF14">
    <property type="entry name" value="METHYL-ACCEPTING CHEMOTAXIS PROTEIN I-RELATED"/>
    <property type="match status" value="1"/>
</dbReference>
<keyword evidence="13" id="KW-1185">Reference proteome</keyword>
<dbReference type="Gene3D" id="1.10.287.950">
    <property type="entry name" value="Methyl-accepting chemotaxis protein"/>
    <property type="match status" value="1"/>
</dbReference>
<dbReference type="PROSITE" id="PS50111">
    <property type="entry name" value="CHEMOTAXIS_TRANSDUC_2"/>
    <property type="match status" value="1"/>
</dbReference>
<keyword evidence="7" id="KW-0472">Membrane</keyword>
<dbReference type="Pfam" id="PF02203">
    <property type="entry name" value="TarH"/>
    <property type="match status" value="1"/>
</dbReference>
<evidence type="ECO:0000256" key="3">
    <source>
        <dbReference type="ARBA" id="ARBA00022481"/>
    </source>
</evidence>
<evidence type="ECO:0000256" key="6">
    <source>
        <dbReference type="ARBA" id="ARBA00022989"/>
    </source>
</evidence>
<keyword evidence="8 10" id="KW-0807">Transducer</keyword>
<evidence type="ECO:0000256" key="1">
    <source>
        <dbReference type="ARBA" id="ARBA00004429"/>
    </source>
</evidence>
<organism evidence="12 13">
    <name type="scientific">Rhodoferax potami</name>
    <dbReference type="NCBI Taxonomy" id="3068338"/>
    <lineage>
        <taxon>Bacteria</taxon>
        <taxon>Pseudomonadati</taxon>
        <taxon>Pseudomonadota</taxon>
        <taxon>Betaproteobacteria</taxon>
        <taxon>Burkholderiales</taxon>
        <taxon>Comamonadaceae</taxon>
        <taxon>Rhodoferax</taxon>
    </lineage>
</organism>
<evidence type="ECO:0000313" key="13">
    <source>
        <dbReference type="Proteomes" id="UP001321700"/>
    </source>
</evidence>
<reference evidence="12 13" key="1">
    <citation type="submission" date="2023-08" db="EMBL/GenBank/DDBJ databases">
        <title>Rhodoferax potami sp. nov. and Rhodoferax mekongensis sp. nov., isolated from the Mekong River in Thailand.</title>
        <authorList>
            <person name="Kitikhun S."/>
            <person name="Charoenyingcharoen P."/>
            <person name="Siriarchawattana P."/>
            <person name="Likhitrattanapisal S."/>
            <person name="Nilsakha T."/>
            <person name="Chanpet A."/>
            <person name="Rattanawaree P."/>
            <person name="Ingsriswang S."/>
        </authorList>
    </citation>
    <scope>NUCLEOTIDE SEQUENCE [LARGE SCALE GENOMIC DNA]</scope>
    <source>
        <strain evidence="12 13">TBRC 17660</strain>
    </source>
</reference>
<keyword evidence="3" id="KW-0488">Methylation</keyword>
<evidence type="ECO:0000256" key="9">
    <source>
        <dbReference type="ARBA" id="ARBA00029447"/>
    </source>
</evidence>
<comment type="similarity">
    <text evidence="9">Belongs to the methyl-accepting chemotaxis (MCP) protein family.</text>
</comment>
<evidence type="ECO:0000313" key="12">
    <source>
        <dbReference type="EMBL" id="MDT7519755.1"/>
    </source>
</evidence>
<sequence length="527" mass="55398">MRVSTRLFVLVASLAALLLVIGGFGVYGARQSNDALRSVYQERTVPAVTLGQIDALTFSSRMHVAQALANPLPDVIASSVKEIAANQKQIAETWAQYREHPLEGEAETLAADWEKSFKAYDEQGLKPAVTALLENDITTAQAAMVEKMTPLSAPVNRSIQALQQLQIEGAKTEFEAAGGRYRTQWWGSVGLIGFGLLCAITFGWSTVRNITAQLGCEPAQANEVAQRLSAGDFGADLRTAAAPHSLMAQLGEMQHSLSAVVARVRHSSEAVSGASVEIASGNHDLSSRTEQQAGAIQQTAASMEALGDTVRVNAQRAARADALARTASDAASQGGEVVANVVSTMQEINDSSRRIVDIISVIDGIAFQTNILALNAAVEAARAGEQGRGFAVVASEVRSLAGRSAAAAKEVKSLIDASLERVERGNALVAKAGQSMSQVVGSIRHVTDIMGEISAASSEQSTGVQQVGQAIALIDQTTQQNAAMVEEIAAAASGLRHEAQQLVESVAFFKLGHQSPALQAPTVLALR</sequence>
<dbReference type="InterPro" id="IPR004090">
    <property type="entry name" value="Chemotax_Me-accpt_rcpt"/>
</dbReference>
<dbReference type="EMBL" id="JAVBIK010000001">
    <property type="protein sequence ID" value="MDT7519755.1"/>
    <property type="molecule type" value="Genomic_DNA"/>
</dbReference>
<dbReference type="RefSeq" id="WP_313875415.1">
    <property type="nucleotide sequence ID" value="NZ_JAVBIK010000001.1"/>
</dbReference>
<evidence type="ECO:0000256" key="7">
    <source>
        <dbReference type="ARBA" id="ARBA00023136"/>
    </source>
</evidence>
<proteinExistence type="inferred from homology"/>
<evidence type="ECO:0000256" key="4">
    <source>
        <dbReference type="ARBA" id="ARBA00022519"/>
    </source>
</evidence>
<keyword evidence="5" id="KW-0812">Transmembrane</keyword>
<gene>
    <name evidence="12" type="ORF">RAE19_13715</name>
</gene>
<dbReference type="PANTHER" id="PTHR43531">
    <property type="entry name" value="PROTEIN ICFG"/>
    <property type="match status" value="1"/>
</dbReference>
<keyword evidence="6" id="KW-1133">Transmembrane helix</keyword>
<keyword evidence="2" id="KW-1003">Cell membrane</keyword>
<dbReference type="CDD" id="cd11386">
    <property type="entry name" value="MCP_signal"/>
    <property type="match status" value="1"/>
</dbReference>
<dbReference type="SUPFAM" id="SSF58104">
    <property type="entry name" value="Methyl-accepting chemotaxis protein (MCP) signaling domain"/>
    <property type="match status" value="1"/>
</dbReference>
<accession>A0ABU3KPY2</accession>
<dbReference type="Proteomes" id="UP001321700">
    <property type="component" value="Unassembled WGS sequence"/>
</dbReference>
<dbReference type="InterPro" id="IPR004089">
    <property type="entry name" value="MCPsignal_dom"/>
</dbReference>
<evidence type="ECO:0000259" key="11">
    <source>
        <dbReference type="PROSITE" id="PS50111"/>
    </source>
</evidence>
<feature type="domain" description="Methyl-accepting transducer" evidence="11">
    <location>
        <begin position="267"/>
        <end position="496"/>
    </location>
</feature>
<dbReference type="PRINTS" id="PR00260">
    <property type="entry name" value="CHEMTRNSDUCR"/>
</dbReference>
<dbReference type="Pfam" id="PF00015">
    <property type="entry name" value="MCPsignal"/>
    <property type="match status" value="1"/>
</dbReference>
<protein>
    <submittedName>
        <fullName evidence="12">Methyl-accepting chemotaxis protein</fullName>
    </submittedName>
</protein>
<evidence type="ECO:0000256" key="5">
    <source>
        <dbReference type="ARBA" id="ARBA00022692"/>
    </source>
</evidence>
<keyword evidence="4" id="KW-0997">Cell inner membrane</keyword>
<name>A0ABU3KPY2_9BURK</name>
<evidence type="ECO:0000256" key="2">
    <source>
        <dbReference type="ARBA" id="ARBA00022475"/>
    </source>
</evidence>
<dbReference type="SMART" id="SM00283">
    <property type="entry name" value="MA"/>
    <property type="match status" value="1"/>
</dbReference>
<comment type="subcellular location">
    <subcellularLocation>
        <location evidence="1">Cell inner membrane</location>
        <topology evidence="1">Multi-pass membrane protein</topology>
    </subcellularLocation>
</comment>
<dbReference type="InterPro" id="IPR003122">
    <property type="entry name" value="Tar_rcpt_lig-bd"/>
</dbReference>
<evidence type="ECO:0000256" key="8">
    <source>
        <dbReference type="ARBA" id="ARBA00023224"/>
    </source>
</evidence>
<comment type="caution">
    <text evidence="12">The sequence shown here is derived from an EMBL/GenBank/DDBJ whole genome shotgun (WGS) entry which is preliminary data.</text>
</comment>
<evidence type="ECO:0000256" key="10">
    <source>
        <dbReference type="PROSITE-ProRule" id="PRU00284"/>
    </source>
</evidence>